<dbReference type="Pfam" id="PF00194">
    <property type="entry name" value="Carb_anhydrase"/>
    <property type="match status" value="1"/>
</dbReference>
<dbReference type="PANTHER" id="PTHR18952">
    <property type="entry name" value="CARBONIC ANHYDRASE"/>
    <property type="match status" value="1"/>
</dbReference>
<dbReference type="OMA" id="WIVPTET"/>
<dbReference type="KEGG" id="clec:106663435"/>
<evidence type="ECO:0000256" key="5">
    <source>
        <dbReference type="ARBA" id="ARBA00023239"/>
    </source>
</evidence>
<evidence type="ECO:0000259" key="7">
    <source>
        <dbReference type="PROSITE" id="PS51144"/>
    </source>
</evidence>
<dbReference type="PANTHER" id="PTHR18952:SF265">
    <property type="entry name" value="CARBONIC ANHYDRASE"/>
    <property type="match status" value="1"/>
</dbReference>
<keyword evidence="9" id="KW-1185">Reference proteome</keyword>
<name>A0A8I6REG2_CIMLE</name>
<comment type="similarity">
    <text evidence="1">Belongs to the alpha-carbonic anhydrase family.</text>
</comment>
<organism evidence="8 9">
    <name type="scientific">Cimex lectularius</name>
    <name type="common">Bed bug</name>
    <name type="synonym">Acanthia lectularia</name>
    <dbReference type="NCBI Taxonomy" id="79782"/>
    <lineage>
        <taxon>Eukaryota</taxon>
        <taxon>Metazoa</taxon>
        <taxon>Ecdysozoa</taxon>
        <taxon>Arthropoda</taxon>
        <taxon>Hexapoda</taxon>
        <taxon>Insecta</taxon>
        <taxon>Pterygota</taxon>
        <taxon>Neoptera</taxon>
        <taxon>Paraneoptera</taxon>
        <taxon>Hemiptera</taxon>
        <taxon>Heteroptera</taxon>
        <taxon>Panheteroptera</taxon>
        <taxon>Cimicomorpha</taxon>
        <taxon>Cimicidae</taxon>
        <taxon>Cimex</taxon>
    </lineage>
</organism>
<evidence type="ECO:0000256" key="4">
    <source>
        <dbReference type="ARBA" id="ARBA00022833"/>
    </source>
</evidence>
<dbReference type="SUPFAM" id="SSF51069">
    <property type="entry name" value="Carbonic anhydrase"/>
    <property type="match status" value="1"/>
</dbReference>
<evidence type="ECO:0000256" key="6">
    <source>
        <dbReference type="ARBA" id="ARBA00048348"/>
    </source>
</evidence>
<protein>
    <recommendedName>
        <fullName evidence="2">carbonic anhydrase</fullName>
        <ecNumber evidence="2">4.2.1.1</ecNumber>
    </recommendedName>
</protein>
<dbReference type="AlphaFoldDB" id="A0A8I6REG2"/>
<dbReference type="SMART" id="SM01057">
    <property type="entry name" value="Carb_anhydrase"/>
    <property type="match status" value="1"/>
</dbReference>
<accession>A0A8I6REG2</accession>
<dbReference type="InterPro" id="IPR036398">
    <property type="entry name" value="CA_dom_sf"/>
</dbReference>
<dbReference type="CDD" id="cd00326">
    <property type="entry name" value="alpha_CA"/>
    <property type="match status" value="1"/>
</dbReference>
<dbReference type="OrthoDB" id="429145at2759"/>
<sequence>MTTKQLKTAYTLNLLPWAKKMSLSNQIILILLTTGLPDVRPSPEIDNEVISNLQETVQTQKGTNLYDHNGANWPGLCKTGNLQSPIDIDPHVTSDVPSALPIVFINYNLCTFKFEVTPTTIYLHPVIQHNHELGIAAGGLRGLYRLESAHFHWNAEHTINNKRDALELHVVHYKTIYSGIAEANNHENGLAVLAILYKIGQEDSGVAKLIEAIESKSNNSSLTAEELLPEETNEYYRYAGSLTTPGCEESVIWTIFKTQRTISKKQSEWFKNLQLKEGTVLVNNYRLVQKTKRRKVYHATASFV</sequence>
<dbReference type="Gene3D" id="3.10.200.10">
    <property type="entry name" value="Alpha carbonic anhydrase"/>
    <property type="match status" value="1"/>
</dbReference>
<dbReference type="EnsemblMetazoa" id="XM_014388257.2">
    <property type="protein sequence ID" value="XP_014243743.1"/>
    <property type="gene ID" value="LOC106663435"/>
</dbReference>
<comment type="catalytic activity">
    <reaction evidence="6">
        <text>hydrogencarbonate + H(+) = CO2 + H2O</text>
        <dbReference type="Rhea" id="RHEA:10748"/>
        <dbReference type="ChEBI" id="CHEBI:15377"/>
        <dbReference type="ChEBI" id="CHEBI:15378"/>
        <dbReference type="ChEBI" id="CHEBI:16526"/>
        <dbReference type="ChEBI" id="CHEBI:17544"/>
        <dbReference type="EC" id="4.2.1.1"/>
    </reaction>
</comment>
<evidence type="ECO:0000313" key="9">
    <source>
        <dbReference type="Proteomes" id="UP000494040"/>
    </source>
</evidence>
<dbReference type="InterPro" id="IPR023561">
    <property type="entry name" value="Carbonic_anhydrase_a-class"/>
</dbReference>
<evidence type="ECO:0000256" key="3">
    <source>
        <dbReference type="ARBA" id="ARBA00022723"/>
    </source>
</evidence>
<keyword evidence="4" id="KW-0862">Zinc</keyword>
<dbReference type="GO" id="GO:0004089">
    <property type="term" value="F:carbonate dehydratase activity"/>
    <property type="evidence" value="ECO:0007669"/>
    <property type="project" value="UniProtKB-EC"/>
</dbReference>
<proteinExistence type="inferred from homology"/>
<evidence type="ECO:0000256" key="2">
    <source>
        <dbReference type="ARBA" id="ARBA00012925"/>
    </source>
</evidence>
<feature type="domain" description="Alpha-carbonic anhydrase" evidence="7">
    <location>
        <begin position="64"/>
        <end position="300"/>
    </location>
</feature>
<gene>
    <name evidence="8" type="primary">106663435</name>
</gene>
<dbReference type="EC" id="4.2.1.1" evidence="2"/>
<evidence type="ECO:0000256" key="1">
    <source>
        <dbReference type="ARBA" id="ARBA00010718"/>
    </source>
</evidence>
<dbReference type="Proteomes" id="UP000494040">
    <property type="component" value="Unassembled WGS sequence"/>
</dbReference>
<dbReference type="InterPro" id="IPR001148">
    <property type="entry name" value="CA_dom"/>
</dbReference>
<evidence type="ECO:0000313" key="8">
    <source>
        <dbReference type="EnsemblMetazoa" id="XP_014243743.1"/>
    </source>
</evidence>
<keyword evidence="5" id="KW-0456">Lyase</keyword>
<reference evidence="8" key="1">
    <citation type="submission" date="2022-01" db="UniProtKB">
        <authorList>
            <consortium name="EnsemblMetazoa"/>
        </authorList>
    </citation>
    <scope>IDENTIFICATION</scope>
</reference>
<dbReference type="PROSITE" id="PS51144">
    <property type="entry name" value="ALPHA_CA_2"/>
    <property type="match status" value="1"/>
</dbReference>
<dbReference type="GO" id="GO:0008270">
    <property type="term" value="F:zinc ion binding"/>
    <property type="evidence" value="ECO:0007669"/>
    <property type="project" value="InterPro"/>
</dbReference>
<keyword evidence="3" id="KW-0479">Metal-binding</keyword>